<gene>
    <name evidence="2" type="ORF">HZI73_08525</name>
</gene>
<protein>
    <recommendedName>
        <fullName evidence="4">DUF3301 domain-containing protein</fullName>
    </recommendedName>
</protein>
<sequence>MEVMVVIFIVIGIGIYFLNVVGHEAKIKRQIESMGGRLLSYERRNFFSGIGPFHVVGRGRMVYRIDYEVNGVMKEGWVRFGSLFGPDWRL</sequence>
<evidence type="ECO:0000313" key="3">
    <source>
        <dbReference type="Proteomes" id="UP000683246"/>
    </source>
</evidence>
<evidence type="ECO:0000313" key="2">
    <source>
        <dbReference type="EMBL" id="QUI22342.1"/>
    </source>
</evidence>
<dbReference type="Proteomes" id="UP000683246">
    <property type="component" value="Chromosome"/>
</dbReference>
<keyword evidence="1" id="KW-1133">Transmembrane helix</keyword>
<evidence type="ECO:0008006" key="4">
    <source>
        <dbReference type="Google" id="ProtNLM"/>
    </source>
</evidence>
<keyword evidence="1" id="KW-0812">Transmembrane</keyword>
<keyword evidence="3" id="KW-1185">Reference proteome</keyword>
<proteinExistence type="predicted"/>
<reference evidence="2" key="1">
    <citation type="submission" date="2020-07" db="EMBL/GenBank/DDBJ databases">
        <title>Vallitalea pronyensis genome.</title>
        <authorList>
            <person name="Postec A."/>
        </authorList>
    </citation>
    <scope>NUCLEOTIDE SEQUENCE</scope>
    <source>
        <strain evidence="2">FatNI3</strain>
    </source>
</reference>
<dbReference type="RefSeq" id="WP_212697826.1">
    <property type="nucleotide sequence ID" value="NZ_CP058649.1"/>
</dbReference>
<dbReference type="KEGG" id="vpy:HZI73_08525"/>
<organism evidence="2 3">
    <name type="scientific">Vallitalea pronyensis</name>
    <dbReference type="NCBI Taxonomy" id="1348613"/>
    <lineage>
        <taxon>Bacteria</taxon>
        <taxon>Bacillati</taxon>
        <taxon>Bacillota</taxon>
        <taxon>Clostridia</taxon>
        <taxon>Lachnospirales</taxon>
        <taxon>Vallitaleaceae</taxon>
        <taxon>Vallitalea</taxon>
    </lineage>
</organism>
<evidence type="ECO:0000256" key="1">
    <source>
        <dbReference type="SAM" id="Phobius"/>
    </source>
</evidence>
<keyword evidence="1" id="KW-0472">Membrane</keyword>
<feature type="transmembrane region" description="Helical" evidence="1">
    <location>
        <begin position="6"/>
        <end position="22"/>
    </location>
</feature>
<accession>A0A8J8MJ16</accession>
<dbReference type="EMBL" id="CP058649">
    <property type="protein sequence ID" value="QUI22342.1"/>
    <property type="molecule type" value="Genomic_DNA"/>
</dbReference>
<name>A0A8J8MJ16_9FIRM</name>
<dbReference type="AlphaFoldDB" id="A0A8J8MJ16"/>